<evidence type="ECO:0000313" key="10">
    <source>
        <dbReference type="EMBL" id="EBW5463415.1"/>
    </source>
</evidence>
<evidence type="ECO:0000313" key="21">
    <source>
        <dbReference type="EMBL" id="HAE4284403.1"/>
    </source>
</evidence>
<dbReference type="Proteomes" id="UP000885258">
    <property type="component" value="Unassembled WGS sequence"/>
</dbReference>
<dbReference type="InterPro" id="IPR014795">
    <property type="entry name" value="TacA_1-like"/>
</dbReference>
<dbReference type="Proteomes" id="UP000839595">
    <property type="component" value="Unassembled WGS sequence"/>
</dbReference>
<evidence type="ECO:0000313" key="18">
    <source>
        <dbReference type="EMBL" id="ECY5341212.1"/>
    </source>
</evidence>
<keyword evidence="1" id="KW-0678">Repressor</keyword>
<dbReference type="EMBL" id="JYVU01000074">
    <property type="protein sequence ID" value="KTZ04983.1"/>
    <property type="molecule type" value="Genomic_DNA"/>
</dbReference>
<proteinExistence type="inferred from homology"/>
<evidence type="ECO:0000256" key="3">
    <source>
        <dbReference type="ARBA" id="ARBA00023015"/>
    </source>
</evidence>
<evidence type="ECO:0000313" key="15">
    <source>
        <dbReference type="EMBL" id="ECU8352992.1"/>
    </source>
</evidence>
<dbReference type="EMBL" id="AAIGQE010000008">
    <property type="protein sequence ID" value="ECE0296213.1"/>
    <property type="molecule type" value="Genomic_DNA"/>
</dbReference>
<evidence type="ECO:0000313" key="16">
    <source>
        <dbReference type="EMBL" id="ECV8760461.1"/>
    </source>
</evidence>
<evidence type="ECO:0000313" key="25">
    <source>
        <dbReference type="Proteomes" id="UP000034636"/>
    </source>
</evidence>
<dbReference type="OMA" id="MADPQAY"/>
<reference evidence="15" key="6">
    <citation type="submission" date="2018-08" db="EMBL/GenBank/DDBJ databases">
        <authorList>
            <consortium name="PulseNet: The National Subtyping Network for Foodborne Disease Surveillance"/>
            <person name="Tarr C.L."/>
            <person name="Trees E."/>
            <person name="Katz L.S."/>
            <person name="Carleton-Romer H.A."/>
            <person name="Stroika S."/>
            <person name="Kucerova Z."/>
            <person name="Roache K.F."/>
            <person name="Sabol A.L."/>
            <person name="Besser J."/>
            <person name="Gerner-Smidt P."/>
        </authorList>
    </citation>
    <scope>NUCLEOTIDE SEQUENCE [LARGE SCALE GENOMIC DNA]</scope>
    <source>
        <strain evidence="15">PNUSAS008736</strain>
        <strain evidence="19">PNUSAS016739</strain>
    </source>
</reference>
<dbReference type="EMBL" id="AAHRYM010000019">
    <property type="protein sequence ID" value="EBZ6922318.1"/>
    <property type="molecule type" value="Genomic_DNA"/>
</dbReference>
<dbReference type="EMBL" id="AAIKGB010000007">
    <property type="protein sequence ID" value="ECF1543411.1"/>
    <property type="molecule type" value="Genomic_DNA"/>
</dbReference>
<dbReference type="Proteomes" id="UP000839909">
    <property type="component" value="Unassembled WGS sequence"/>
</dbReference>
<dbReference type="Proteomes" id="UP000885385">
    <property type="component" value="Unassembled WGS sequence"/>
</dbReference>
<dbReference type="PATRIC" id="fig|59201.129.peg.2183"/>
<dbReference type="EMBL" id="RSUA01000003">
    <property type="protein sequence ID" value="MIT47758.1"/>
    <property type="molecule type" value="Genomic_DNA"/>
</dbReference>
<dbReference type="PANTHER" id="PTHR35401:SF1">
    <property type="entry name" value="CYTOPLASMIC PROTEIN"/>
    <property type="match status" value="1"/>
</dbReference>
<reference evidence="7 25" key="2">
    <citation type="journal article" date="2015" name="Genome Announc.">
        <title>Complete Genome Sequencing of a Multidrug-Resistant and Human-Invasive Salmonella enterica Serovar Typhimurium Strain of the Emerging Sequence Type 213 Genotype.</title>
        <authorList>
            <person name="Calva E."/>
            <person name="Silva C."/>
            <person name="Zaidi M.B."/>
            <person name="Sanchez-Flores A."/>
            <person name="Estrada K."/>
            <person name="Silva G.G."/>
            <person name="Soto-Jimenez L.M."/>
            <person name="Wiesner M."/>
            <person name="Fernandez-Mora M."/>
            <person name="Edwards R.A."/>
            <person name="Vinuesa P."/>
        </authorList>
    </citation>
    <scope>NUCLEOTIDE SEQUENCE [LARGE SCALE GENOMIC DNA]</scope>
    <source>
        <strain evidence="7 25">YU39</strain>
    </source>
</reference>
<accession>A0A0D6HUM3</accession>
<evidence type="ECO:0000313" key="9">
    <source>
        <dbReference type="EMBL" id="EBW3630870.1"/>
    </source>
</evidence>
<gene>
    <name evidence="16" type="ORF">AAB27_06085</name>
    <name evidence="23" type="ORF">AU613_02440</name>
    <name evidence="18" type="ORF">AVC05_08130</name>
    <name evidence="15" type="ORF">B1P38_05130</name>
    <name evidence="13" type="ORF">CE70_13735</name>
    <name evidence="19" type="ORF">CFF59_21600</name>
    <name evidence="22" type="ORF">DD95_21770</name>
    <name evidence="8" type="ORF">DMO92_15475</name>
    <name evidence="9" type="ORF">DPF41_22715</name>
    <name evidence="10" type="ORF">DPS76_13310</name>
    <name evidence="24" type="ORF">DRM14_10000</name>
    <name evidence="11" type="ORF">DU071_20480</name>
    <name evidence="14" type="ORF">E0935_09175</name>
    <name evidence="12" type="ORF">EER35_15285</name>
    <name evidence="17" type="ORF">F3R12_05235</name>
    <name evidence="21" type="ORF">G4B68_004085</name>
    <name evidence="20" type="ORF">GB466_07215</name>
    <name evidence="7" type="ORF">SE14_04558</name>
</gene>
<evidence type="ECO:0000256" key="4">
    <source>
        <dbReference type="ARBA" id="ARBA00023125"/>
    </source>
</evidence>
<keyword evidence="4" id="KW-0238">DNA-binding</keyword>
<dbReference type="Gene3D" id="1.20.5.780">
    <property type="entry name" value="Single helix bin"/>
    <property type="match status" value="1"/>
</dbReference>
<dbReference type="EMBL" id="AAKUOT010000008">
    <property type="protein sequence ID" value="ECV8760461.1"/>
    <property type="molecule type" value="Genomic_DNA"/>
</dbReference>
<evidence type="ECO:0000313" key="22">
    <source>
        <dbReference type="EMBL" id="KTZ04983.1"/>
    </source>
</evidence>
<evidence type="ECO:0000256" key="2">
    <source>
        <dbReference type="ARBA" id="ARBA00022649"/>
    </source>
</evidence>
<name>A0A0D6HUM3_SALTM</name>
<dbReference type="EMBL" id="AAKVET010000003">
    <property type="protein sequence ID" value="ECW0639276.1"/>
    <property type="molecule type" value="Genomic_DNA"/>
</dbReference>
<protein>
    <submittedName>
        <fullName evidence="7">CopG family transcriptional regulator</fullName>
    </submittedName>
    <submittedName>
        <fullName evidence="21">DUF1778 domain-containing protein</fullName>
    </submittedName>
</protein>
<dbReference type="EMBL" id="AAHIPE010000013">
    <property type="protein sequence ID" value="EBW5463415.1"/>
    <property type="molecule type" value="Genomic_DNA"/>
</dbReference>
<dbReference type="SUPFAM" id="SSF47598">
    <property type="entry name" value="Ribbon-helix-helix"/>
    <property type="match status" value="1"/>
</dbReference>
<dbReference type="Proteomes" id="UP000054461">
    <property type="component" value="Unassembled WGS sequence"/>
</dbReference>
<dbReference type="EMBL" id="RVDJ01000008">
    <property type="protein sequence ID" value="MLP85646.1"/>
    <property type="molecule type" value="Genomic_DNA"/>
</dbReference>
<dbReference type="RefSeq" id="WP_001110452.1">
    <property type="nucleotide sequence ID" value="NZ_AP023291.1"/>
</dbReference>
<dbReference type="EMBL" id="AAKRET010000003">
    <property type="protein sequence ID" value="ECU8352992.1"/>
    <property type="molecule type" value="Genomic_DNA"/>
</dbReference>
<evidence type="ECO:0000313" key="12">
    <source>
        <dbReference type="EMBL" id="EBZ6922318.1"/>
    </source>
</evidence>
<dbReference type="InterPro" id="IPR010985">
    <property type="entry name" value="Ribbon_hlx_hlx"/>
</dbReference>
<dbReference type="Proteomes" id="UP000839908">
    <property type="component" value="Unassembled WGS sequence"/>
</dbReference>
<dbReference type="Proteomes" id="UP000839911">
    <property type="component" value="Unassembled WGS sequence"/>
</dbReference>
<dbReference type="Proteomes" id="UP000839905">
    <property type="component" value="Unassembled WGS sequence"/>
</dbReference>
<dbReference type="EMBL" id="CP011428">
    <property type="protein sequence ID" value="AKH09908.1"/>
    <property type="molecule type" value="Genomic_DNA"/>
</dbReference>
<dbReference type="GO" id="GO:0003677">
    <property type="term" value="F:DNA binding"/>
    <property type="evidence" value="ECO:0007669"/>
    <property type="project" value="UniProtKB-KW"/>
</dbReference>
<dbReference type="Proteomes" id="UP000839617">
    <property type="component" value="Unassembled WGS sequence"/>
</dbReference>
<dbReference type="eggNOG" id="COG4453">
    <property type="taxonomic scope" value="Bacteria"/>
</dbReference>
<evidence type="ECO:0000313" key="14">
    <source>
        <dbReference type="EMBL" id="ECF1543411.1"/>
    </source>
</evidence>
<comment type="similarity">
    <text evidence="6">Belongs to the TacA antitoxin family.</text>
</comment>
<dbReference type="EMBL" id="AAMLUT010000044">
    <property type="protein sequence ID" value="EDI6667838.1"/>
    <property type="molecule type" value="Genomic_DNA"/>
</dbReference>
<dbReference type="SMR" id="A0A0D6HUM3"/>
<reference evidence="8" key="4">
    <citation type="submission" date="2018-06" db="EMBL/GenBank/DDBJ databases">
        <authorList>
            <person name="Ashton P.M."/>
            <person name="Dallman T."/>
            <person name="Nair S."/>
            <person name="De Pinna E."/>
            <person name="Peters T."/>
            <person name="Grant K."/>
        </authorList>
    </citation>
    <scope>NUCLEOTIDE SEQUENCE [LARGE SCALE GENOMIC DNA]</scope>
    <source>
        <strain evidence="9">231108</strain>
        <strain evidence="14">265852</strain>
        <strain evidence="23">29290</strain>
        <strain evidence="11">356083</strain>
        <strain evidence="10">422529</strain>
        <strain evidence="24">425567</strain>
        <strain evidence="18">43916</strain>
        <strain evidence="8">488670</strain>
        <strain evidence="12">632340</strain>
        <strain evidence="16">86846</strain>
    </source>
</reference>
<reference evidence="22 26" key="1">
    <citation type="submission" date="2014-09" db="EMBL/GenBank/DDBJ databases">
        <title>Salmonella Genotype and Phenotype Association.</title>
        <authorList>
            <person name="Chen Y."/>
            <person name="Folster J."/>
            <person name="Ayers S."/>
            <person name="Kabera C."/>
            <person name="Li C."/>
            <person name="Mukherjee S."/>
            <person name="Lam C."/>
            <person name="Zhao S."/>
            <person name="McDermott P."/>
        </authorList>
    </citation>
    <scope>NUCLEOTIDE SEQUENCE [LARGE SCALE GENOMIC DNA]</scope>
    <source>
        <strain evidence="22 26">CVM N32045</strain>
    </source>
</reference>
<dbReference type="Proteomes" id="UP000839616">
    <property type="component" value="Unassembled WGS sequence"/>
</dbReference>
<keyword evidence="2" id="KW-1277">Toxin-antitoxin system</keyword>
<evidence type="ECO:0000313" key="26">
    <source>
        <dbReference type="Proteomes" id="UP000054461"/>
    </source>
</evidence>
<evidence type="ECO:0000313" key="13">
    <source>
        <dbReference type="EMBL" id="ECE0296213.1"/>
    </source>
</evidence>
<dbReference type="PANTHER" id="PTHR35401">
    <property type="entry name" value="COPG FAMILY HELIX-TURN-HELIX PROTEIN-RELATED-RELATED"/>
    <property type="match status" value="1"/>
</dbReference>
<keyword evidence="3" id="KW-0805">Transcription regulation</keyword>
<dbReference type="Proteomes" id="UP000839914">
    <property type="component" value="Unassembled WGS sequence"/>
</dbReference>
<evidence type="ECO:0000313" key="27">
    <source>
        <dbReference type="Proteomes" id="UP000338496"/>
    </source>
</evidence>
<reference evidence="17" key="7">
    <citation type="submission" date="2019-09" db="EMBL/GenBank/DDBJ databases">
        <authorList>
            <consortium name="GenomeTrakr network: Whole genome sequencing for foodborne pathogen traceback"/>
        </authorList>
    </citation>
    <scope>NUCLEOTIDE SEQUENCE [LARGE SCALE GENOMIC DNA]</scope>
    <source>
        <strain evidence="17">AUSMDU00020735</strain>
        <strain evidence="13 27">VA_WGS-00080</strain>
    </source>
</reference>
<dbReference type="Proteomes" id="UP000839907">
    <property type="component" value="Unassembled WGS sequence"/>
</dbReference>
<dbReference type="KEGG" id="seni:CY43_22510"/>
<dbReference type="AlphaFoldDB" id="A0A0D6HUM3"/>
<reference evidence="21" key="5">
    <citation type="submission" date="2018-07" db="EMBL/GenBank/DDBJ databases">
        <authorList>
            <consortium name="NCBI Pathogen Detection Project"/>
        </authorList>
    </citation>
    <scope>NUCLEOTIDE SEQUENCE</scope>
    <source>
        <strain evidence="21">INSP 85</strain>
        <strain evidence="20">Salmonella enterica</strain>
    </source>
</reference>
<evidence type="ECO:0000313" key="19">
    <source>
        <dbReference type="EMBL" id="EDI6667838.1"/>
    </source>
</evidence>
<dbReference type="Proteomes" id="UP000839581">
    <property type="component" value="Unassembled WGS sequence"/>
</dbReference>
<evidence type="ECO:0000256" key="1">
    <source>
        <dbReference type="ARBA" id="ARBA00022491"/>
    </source>
</evidence>
<evidence type="ECO:0000313" key="20">
    <source>
        <dbReference type="EMBL" id="HAB0970374.1"/>
    </source>
</evidence>
<dbReference type="Proteomes" id="UP000338496">
    <property type="component" value="Unassembled WGS sequence"/>
</dbReference>
<evidence type="ECO:0000313" key="23">
    <source>
        <dbReference type="EMBL" id="MIT47758.1"/>
    </source>
</evidence>
<dbReference type="EMBL" id="AAHIDF010000040">
    <property type="protein sequence ID" value="EBW3630870.1"/>
    <property type="molecule type" value="Genomic_DNA"/>
</dbReference>
<sequence length="97" mass="10978">MPAANSMAMKRETLNLRIKPAERDLIDRAAKARGKNRTDFVLEAARAAAEEALIEQRIIMADPEAYQEFLVRLDQTPSPNAALRKTMQTPAPWEQEK</sequence>
<dbReference type="Proteomes" id="UP000839915">
    <property type="component" value="Unassembled WGS sequence"/>
</dbReference>
<organism evidence="21">
    <name type="scientific">Salmonella typhimurium</name>
    <dbReference type="NCBI Taxonomy" id="90371"/>
    <lineage>
        <taxon>Bacteria</taxon>
        <taxon>Pseudomonadati</taxon>
        <taxon>Pseudomonadota</taxon>
        <taxon>Gammaproteobacteria</taxon>
        <taxon>Enterobacterales</taxon>
        <taxon>Enterobacteriaceae</taxon>
        <taxon>Salmonella</taxon>
    </lineage>
</organism>
<dbReference type="GO" id="GO:0006355">
    <property type="term" value="P:regulation of DNA-templated transcription"/>
    <property type="evidence" value="ECO:0007669"/>
    <property type="project" value="InterPro"/>
</dbReference>
<evidence type="ECO:0000313" key="8">
    <source>
        <dbReference type="EMBL" id="EBU9273442.1"/>
    </source>
</evidence>
<reference evidence="21" key="3">
    <citation type="journal article" date="2018" name="Genome Biol.">
        <title>SKESA: strategic k-mer extension for scrupulous assemblies.</title>
        <authorList>
            <person name="Souvorov A."/>
            <person name="Agarwala R."/>
            <person name="Lipman D.J."/>
        </authorList>
    </citation>
    <scope>NUCLEOTIDE SEQUENCE</scope>
    <source>
        <strain evidence="21">INSP 85</strain>
        <strain evidence="20">Salmonella enterica</strain>
    </source>
</reference>
<evidence type="ECO:0000313" key="11">
    <source>
        <dbReference type="EMBL" id="EBY1704273.1"/>
    </source>
</evidence>
<dbReference type="EMBL" id="AALDNI010000014">
    <property type="protein sequence ID" value="ECY5341212.1"/>
    <property type="molecule type" value="Genomic_DNA"/>
</dbReference>
<dbReference type="EMBL" id="DAARWX010000050">
    <property type="protein sequence ID" value="HAE4284403.1"/>
    <property type="molecule type" value="Genomic_DNA"/>
</dbReference>
<dbReference type="Proteomes" id="UP000034636">
    <property type="component" value="Chromosome"/>
</dbReference>
<dbReference type="Pfam" id="PF08681">
    <property type="entry name" value="TacA1"/>
    <property type="match status" value="1"/>
</dbReference>
<dbReference type="EMBL" id="AAHNIA010000049">
    <property type="protein sequence ID" value="EBY1704273.1"/>
    <property type="molecule type" value="Genomic_DNA"/>
</dbReference>
<dbReference type="EMBL" id="DAAFPQ010000003">
    <property type="protein sequence ID" value="HAB0970374.1"/>
    <property type="molecule type" value="Genomic_DNA"/>
</dbReference>
<evidence type="ECO:0000256" key="5">
    <source>
        <dbReference type="ARBA" id="ARBA00023163"/>
    </source>
</evidence>
<evidence type="ECO:0000313" key="24">
    <source>
        <dbReference type="EMBL" id="MLP85646.1"/>
    </source>
</evidence>
<evidence type="ECO:0000256" key="6">
    <source>
        <dbReference type="ARBA" id="ARBA00049988"/>
    </source>
</evidence>
<evidence type="ECO:0000313" key="17">
    <source>
        <dbReference type="EMBL" id="ECW0639276.1"/>
    </source>
</evidence>
<dbReference type="EMBL" id="AAHDPU010000013">
    <property type="protein sequence ID" value="EBU9273442.1"/>
    <property type="molecule type" value="Genomic_DNA"/>
</dbReference>
<accession>A0A0F7JFL8</accession>
<evidence type="ECO:0000313" key="7">
    <source>
        <dbReference type="EMBL" id="AKH09908.1"/>
    </source>
</evidence>
<keyword evidence="5" id="KW-0804">Transcription</keyword>